<dbReference type="GO" id="GO:0005737">
    <property type="term" value="C:cytoplasm"/>
    <property type="evidence" value="ECO:0007669"/>
    <property type="project" value="UniProtKB-SubCell"/>
</dbReference>
<comment type="caution">
    <text evidence="18">The sequence shown here is derived from an EMBL/GenBank/DDBJ whole genome shotgun (WGS) entry which is preliminary data.</text>
</comment>
<dbReference type="RefSeq" id="WP_050354893.1">
    <property type="nucleotide sequence ID" value="NZ_LGSS01000005.1"/>
</dbReference>
<comment type="function">
    <text evidence="3 14 16">Endonuclease that specifically degrades the RNA of RNA-DNA hybrids.</text>
</comment>
<feature type="binding site" evidence="14 15">
    <location>
        <position position="21"/>
    </location>
    <ligand>
        <name>a divalent metal cation</name>
        <dbReference type="ChEBI" id="CHEBI:60240"/>
    </ligand>
</feature>
<dbReference type="PATRIC" id="fig|1503.3.peg.2624"/>
<reference evidence="19" key="1">
    <citation type="submission" date="2015-07" db="EMBL/GenBank/DDBJ databases">
        <title>Draft genome sequence of the purine-degrading Gottschalkia purinilyticum DSM 1384 (formerly Clostridium purinilyticum).</title>
        <authorList>
            <person name="Poehlein A."/>
            <person name="Schiel-Bengelsdorf B."/>
            <person name="Bengelsdorf F.R."/>
            <person name="Daniel R."/>
            <person name="Duerre P."/>
        </authorList>
    </citation>
    <scope>NUCLEOTIDE SEQUENCE [LARGE SCALE GENOMIC DNA]</scope>
    <source>
        <strain evidence="19">DSM 1384</strain>
    </source>
</reference>
<dbReference type="NCBIfam" id="NF000595">
    <property type="entry name" value="PRK00015.1-3"/>
    <property type="match status" value="1"/>
</dbReference>
<dbReference type="GO" id="GO:0003723">
    <property type="term" value="F:RNA binding"/>
    <property type="evidence" value="ECO:0007669"/>
    <property type="project" value="UniProtKB-UniRule"/>
</dbReference>
<dbReference type="Proteomes" id="UP000037267">
    <property type="component" value="Unassembled WGS sequence"/>
</dbReference>
<dbReference type="GO" id="GO:0004523">
    <property type="term" value="F:RNA-DNA hybrid ribonuclease activity"/>
    <property type="evidence" value="ECO:0007669"/>
    <property type="project" value="UniProtKB-UniRule"/>
</dbReference>
<dbReference type="GO" id="GO:0006298">
    <property type="term" value="P:mismatch repair"/>
    <property type="evidence" value="ECO:0007669"/>
    <property type="project" value="TreeGrafter"/>
</dbReference>
<evidence type="ECO:0000256" key="6">
    <source>
        <dbReference type="ARBA" id="ARBA00012180"/>
    </source>
</evidence>
<proteinExistence type="inferred from homology"/>
<dbReference type="OrthoDB" id="9803420at2"/>
<protein>
    <recommendedName>
        <fullName evidence="7 14">Ribonuclease HII</fullName>
        <shortName evidence="14">RNase HII</shortName>
        <ecNumber evidence="6 14">3.1.26.4</ecNumber>
    </recommendedName>
</protein>
<comment type="similarity">
    <text evidence="5 14 16">Belongs to the RNase HII family.</text>
</comment>
<keyword evidence="8 14" id="KW-0963">Cytoplasm</keyword>
<evidence type="ECO:0000256" key="9">
    <source>
        <dbReference type="ARBA" id="ARBA00022722"/>
    </source>
</evidence>
<evidence type="ECO:0000256" key="7">
    <source>
        <dbReference type="ARBA" id="ARBA00019179"/>
    </source>
</evidence>
<evidence type="ECO:0000256" key="15">
    <source>
        <dbReference type="PROSITE-ProRule" id="PRU01319"/>
    </source>
</evidence>
<dbReference type="InterPro" id="IPR012337">
    <property type="entry name" value="RNaseH-like_sf"/>
</dbReference>
<dbReference type="HAMAP" id="MF_00052_B">
    <property type="entry name" value="RNase_HII_B"/>
    <property type="match status" value="1"/>
</dbReference>
<dbReference type="GO" id="GO:0032299">
    <property type="term" value="C:ribonuclease H2 complex"/>
    <property type="evidence" value="ECO:0007669"/>
    <property type="project" value="TreeGrafter"/>
</dbReference>
<keyword evidence="13 14" id="KW-0464">Manganese</keyword>
<evidence type="ECO:0000256" key="13">
    <source>
        <dbReference type="ARBA" id="ARBA00023211"/>
    </source>
</evidence>
<evidence type="ECO:0000256" key="8">
    <source>
        <dbReference type="ARBA" id="ARBA00022490"/>
    </source>
</evidence>
<keyword evidence="19" id="KW-1185">Reference proteome</keyword>
<dbReference type="PANTHER" id="PTHR10954">
    <property type="entry name" value="RIBONUCLEASE H2 SUBUNIT A"/>
    <property type="match status" value="1"/>
</dbReference>
<feature type="domain" description="RNase H type-2" evidence="17">
    <location>
        <begin position="14"/>
        <end position="204"/>
    </location>
</feature>
<name>A0A0L0WBC2_GOTPU</name>
<dbReference type="AlphaFoldDB" id="A0A0L0WBC2"/>
<evidence type="ECO:0000256" key="10">
    <source>
        <dbReference type="ARBA" id="ARBA00022723"/>
    </source>
</evidence>
<dbReference type="PROSITE" id="PS51975">
    <property type="entry name" value="RNASE_H_2"/>
    <property type="match status" value="1"/>
</dbReference>
<keyword evidence="10 14" id="KW-0479">Metal-binding</keyword>
<evidence type="ECO:0000256" key="1">
    <source>
        <dbReference type="ARBA" id="ARBA00000077"/>
    </source>
</evidence>
<keyword evidence="9 14" id="KW-0540">Nuclease</keyword>
<evidence type="ECO:0000256" key="11">
    <source>
        <dbReference type="ARBA" id="ARBA00022759"/>
    </source>
</evidence>
<dbReference type="Gene3D" id="3.30.420.10">
    <property type="entry name" value="Ribonuclease H-like superfamily/Ribonuclease H"/>
    <property type="match status" value="1"/>
</dbReference>
<sequence length="204" mass="23249">MLQIEKEIWNKGYEYIACIDEVGRGCLAGDVVACAIIMPKDEIIDGVKDSKKISPKKREKLYDIILEKAIGVGIGQVDAKTIDEINIRQSTLLAMKKAIENIRDKNGNKILPQYILIDAEKVNIDIPQESIIKGDEKCHGIAAASIIAKVYRDRMCIKWGEEYPQYEFEKHKAYATKVHREMILEHGPCPIHRKTFLRKILSNK</sequence>
<accession>A0A0L0WBC2</accession>
<evidence type="ECO:0000259" key="17">
    <source>
        <dbReference type="PROSITE" id="PS51975"/>
    </source>
</evidence>
<dbReference type="InterPro" id="IPR036397">
    <property type="entry name" value="RNaseH_sf"/>
</dbReference>
<evidence type="ECO:0000256" key="2">
    <source>
        <dbReference type="ARBA" id="ARBA00001946"/>
    </source>
</evidence>
<dbReference type="EMBL" id="LGSS01000005">
    <property type="protein sequence ID" value="KNF08793.1"/>
    <property type="molecule type" value="Genomic_DNA"/>
</dbReference>
<evidence type="ECO:0000256" key="5">
    <source>
        <dbReference type="ARBA" id="ARBA00007383"/>
    </source>
</evidence>
<evidence type="ECO:0000256" key="12">
    <source>
        <dbReference type="ARBA" id="ARBA00022801"/>
    </source>
</evidence>
<comment type="catalytic activity">
    <reaction evidence="1 14 15 16">
        <text>Endonucleolytic cleavage to 5'-phosphomonoester.</text>
        <dbReference type="EC" id="3.1.26.4"/>
    </reaction>
</comment>
<gene>
    <name evidence="14 18" type="primary">rnhB</name>
    <name evidence="18" type="ORF">CLPU_5c01000</name>
</gene>
<evidence type="ECO:0000313" key="19">
    <source>
        <dbReference type="Proteomes" id="UP000037267"/>
    </source>
</evidence>
<dbReference type="GO" id="GO:0043137">
    <property type="term" value="P:DNA replication, removal of RNA primer"/>
    <property type="evidence" value="ECO:0007669"/>
    <property type="project" value="TreeGrafter"/>
</dbReference>
<dbReference type="Pfam" id="PF01351">
    <property type="entry name" value="RNase_HII"/>
    <property type="match status" value="1"/>
</dbReference>
<dbReference type="STRING" id="1503.CLPU_5c01000"/>
<keyword evidence="11 14" id="KW-0255">Endonuclease</keyword>
<dbReference type="SUPFAM" id="SSF53098">
    <property type="entry name" value="Ribonuclease H-like"/>
    <property type="match status" value="1"/>
</dbReference>
<comment type="cofactor">
    <cofactor evidence="14 15">
        <name>Mn(2+)</name>
        <dbReference type="ChEBI" id="CHEBI:29035"/>
    </cofactor>
    <cofactor evidence="14 15">
        <name>Mg(2+)</name>
        <dbReference type="ChEBI" id="CHEBI:18420"/>
    </cofactor>
    <text evidence="14 15">Manganese or magnesium. Binds 1 divalent metal ion per monomer in the absence of substrate. May bind a second metal ion after substrate binding.</text>
</comment>
<dbReference type="GO" id="GO:0030145">
    <property type="term" value="F:manganese ion binding"/>
    <property type="evidence" value="ECO:0007669"/>
    <property type="project" value="UniProtKB-UniRule"/>
</dbReference>
<keyword evidence="12 14" id="KW-0378">Hydrolase</keyword>
<dbReference type="InterPro" id="IPR022898">
    <property type="entry name" value="RNase_HII"/>
</dbReference>
<dbReference type="EC" id="3.1.26.4" evidence="6 14"/>
<dbReference type="NCBIfam" id="NF000594">
    <property type="entry name" value="PRK00015.1-1"/>
    <property type="match status" value="1"/>
</dbReference>
<evidence type="ECO:0000256" key="16">
    <source>
        <dbReference type="RuleBase" id="RU003515"/>
    </source>
</evidence>
<evidence type="ECO:0000256" key="3">
    <source>
        <dbReference type="ARBA" id="ARBA00004065"/>
    </source>
</evidence>
<comment type="cofactor">
    <cofactor evidence="2">
        <name>Mg(2+)</name>
        <dbReference type="ChEBI" id="CHEBI:18420"/>
    </cofactor>
</comment>
<feature type="binding site" evidence="14 15">
    <location>
        <position position="118"/>
    </location>
    <ligand>
        <name>a divalent metal cation</name>
        <dbReference type="ChEBI" id="CHEBI:60240"/>
    </ligand>
</feature>
<evidence type="ECO:0000256" key="4">
    <source>
        <dbReference type="ARBA" id="ARBA00004496"/>
    </source>
</evidence>
<dbReference type="InterPro" id="IPR024567">
    <property type="entry name" value="RNase_HII/HIII_dom"/>
</dbReference>
<evidence type="ECO:0000256" key="14">
    <source>
        <dbReference type="HAMAP-Rule" id="MF_00052"/>
    </source>
</evidence>
<dbReference type="CDD" id="cd07182">
    <property type="entry name" value="RNase_HII_bacteria_HII_like"/>
    <property type="match status" value="1"/>
</dbReference>
<comment type="subcellular location">
    <subcellularLocation>
        <location evidence="4 14">Cytoplasm</location>
    </subcellularLocation>
</comment>
<evidence type="ECO:0000313" key="18">
    <source>
        <dbReference type="EMBL" id="KNF08793.1"/>
    </source>
</evidence>
<feature type="binding site" evidence="14 15">
    <location>
        <position position="20"/>
    </location>
    <ligand>
        <name>a divalent metal cation</name>
        <dbReference type="ChEBI" id="CHEBI:60240"/>
    </ligand>
</feature>
<dbReference type="PANTHER" id="PTHR10954:SF18">
    <property type="entry name" value="RIBONUCLEASE HII"/>
    <property type="match status" value="1"/>
</dbReference>
<organism evidence="18 19">
    <name type="scientific">Gottschalkia purinilytica</name>
    <name type="common">Clostridium purinilyticum</name>
    <dbReference type="NCBI Taxonomy" id="1503"/>
    <lineage>
        <taxon>Bacteria</taxon>
        <taxon>Bacillati</taxon>
        <taxon>Bacillota</taxon>
        <taxon>Tissierellia</taxon>
        <taxon>Tissierellales</taxon>
        <taxon>Gottschalkiaceae</taxon>
        <taxon>Gottschalkia</taxon>
    </lineage>
</organism>
<dbReference type="InterPro" id="IPR001352">
    <property type="entry name" value="RNase_HII/HIII"/>
</dbReference>